<evidence type="ECO:0000313" key="1">
    <source>
        <dbReference type="EMBL" id="WEF20820.1"/>
    </source>
</evidence>
<name>A0AAJ5VAT1_MICMQ</name>
<accession>A0AAJ5VAT1</accession>
<dbReference type="AlphaFoldDB" id="A0AAJ5VAT1"/>
<gene>
    <name evidence="1" type="ORF">PWF71_16235</name>
</gene>
<protein>
    <submittedName>
        <fullName evidence="1">Uncharacterized protein</fullName>
    </submittedName>
</protein>
<proteinExistence type="predicted"/>
<reference evidence="1" key="1">
    <citation type="submission" date="2023-02" db="EMBL/GenBank/DDBJ databases">
        <title>Genome sequence of Microbacterium liquefaciens B1075.</title>
        <authorList>
            <person name="Cao J."/>
            <person name="Li X."/>
        </authorList>
    </citation>
    <scope>NUCLEOTIDE SEQUENCE</scope>
    <source>
        <strain evidence="1">B1075</strain>
    </source>
</reference>
<evidence type="ECO:0000313" key="2">
    <source>
        <dbReference type="Proteomes" id="UP001214756"/>
    </source>
</evidence>
<dbReference type="Proteomes" id="UP001214756">
    <property type="component" value="Chromosome"/>
</dbReference>
<organism evidence="1 2">
    <name type="scientific">Microbacterium maritypicum</name>
    <name type="common">Microbacterium liquefaciens</name>
    <dbReference type="NCBI Taxonomy" id="33918"/>
    <lineage>
        <taxon>Bacteria</taxon>
        <taxon>Bacillati</taxon>
        <taxon>Actinomycetota</taxon>
        <taxon>Actinomycetes</taxon>
        <taxon>Micrococcales</taxon>
        <taxon>Microbacteriaceae</taxon>
        <taxon>Microbacterium</taxon>
    </lineage>
</organism>
<dbReference type="RefSeq" id="WP_275093143.1">
    <property type="nucleotide sequence ID" value="NZ_CP118606.1"/>
</dbReference>
<dbReference type="EMBL" id="CP118606">
    <property type="protein sequence ID" value="WEF20820.1"/>
    <property type="molecule type" value="Genomic_DNA"/>
</dbReference>
<sequence>MNKYGQLATSHWRQHLPARYAALENPAEFFESLGRQVEAEVSDLQAILAGTDPARETYPEKVARLATARRTAEEVVMAQLVWSHDPELPLDQAREEWEQTRPSDENLVTWAERMQDSPDLMPSSVELEQMAKDWAVPVSFLEGLVATEPPREYLRANAEVLTEAATIRFLRELQ</sequence>